<evidence type="ECO:0000313" key="9">
    <source>
        <dbReference type="WBParaSite" id="TREG1_130480.1"/>
    </source>
</evidence>
<dbReference type="SMART" id="SM01168">
    <property type="entry name" value="DUF1907"/>
    <property type="match status" value="1"/>
</dbReference>
<reference evidence="9" key="2">
    <citation type="submission" date="2023-11" db="UniProtKB">
        <authorList>
            <consortium name="WormBaseParasite"/>
        </authorList>
    </citation>
    <scope>IDENTIFICATION</scope>
</reference>
<sequence length="291" mass="32023">MCHLGWFEKLFENVQCSIVDCPDLTSSPYNLTLKGLNGKGTICDVGSFDYLLPVPKKDRHYDLLDVFKLSNVNSGVAIGAAAGPFFLTGSNSEMVINMASSNGTVTNNGSLLGSYDKTNNKPLLTKADNSKFALLGQMFLCEGKPGPVIELIVSNRLKEGKFDAMIREALHAKFSNAKNPVGLGGVIVQEKGKSFYHVLPEFAEEPLDSGDKVRNWIKIFEMESPIISVGIAVSHDPHRLGLRLEHFHCFNQDQTNCGHCHFDTHGPTVAYRAYFSLAEKLIRIDQPNKGC</sequence>
<name>A0AA85IY28_TRIRE</name>
<keyword evidence="6" id="KW-0539">Nucleus</keyword>
<comment type="subcellular location">
    <subcellularLocation>
        <location evidence="1">Nucleus</location>
    </subcellularLocation>
</comment>
<keyword evidence="4" id="KW-0378">Hydrolase</keyword>
<dbReference type="GO" id="GO:0005634">
    <property type="term" value="C:nucleus"/>
    <property type="evidence" value="ECO:0007669"/>
    <property type="project" value="UniProtKB-SubCell"/>
</dbReference>
<comment type="subunit">
    <text evidence="2">Monomer.</text>
</comment>
<reference evidence="8" key="1">
    <citation type="submission" date="2022-06" db="EMBL/GenBank/DDBJ databases">
        <authorList>
            <person name="Berger JAMES D."/>
            <person name="Berger JAMES D."/>
        </authorList>
    </citation>
    <scope>NUCLEOTIDE SEQUENCE [LARGE SCALE GENOMIC DNA]</scope>
</reference>
<dbReference type="Pfam" id="PF08925">
    <property type="entry name" value="DUF1907"/>
    <property type="match status" value="1"/>
</dbReference>
<evidence type="ECO:0000256" key="4">
    <source>
        <dbReference type="ARBA" id="ARBA00022801"/>
    </source>
</evidence>
<accession>A0AA85IY28</accession>
<dbReference type="Proteomes" id="UP000050795">
    <property type="component" value="Unassembled WGS sequence"/>
</dbReference>
<evidence type="ECO:0000256" key="2">
    <source>
        <dbReference type="ARBA" id="ARBA00011245"/>
    </source>
</evidence>
<dbReference type="InterPro" id="IPR015021">
    <property type="entry name" value="C11orf54_DUF1907"/>
</dbReference>
<keyword evidence="3" id="KW-0479">Metal-binding</keyword>
<keyword evidence="5" id="KW-0862">Zinc</keyword>
<keyword evidence="8" id="KW-1185">Reference proteome</keyword>
<dbReference type="PANTHER" id="PTHR13204">
    <property type="entry name" value="PTD012 PROTEIN"/>
    <property type="match status" value="1"/>
</dbReference>
<evidence type="ECO:0000256" key="5">
    <source>
        <dbReference type="ARBA" id="ARBA00022833"/>
    </source>
</evidence>
<dbReference type="PANTHER" id="PTHR13204:SF1">
    <property type="entry name" value="ESTER HYDROLASE C11ORF54"/>
    <property type="match status" value="1"/>
</dbReference>
<dbReference type="AlphaFoldDB" id="A0AA85IY28"/>
<evidence type="ECO:0000256" key="6">
    <source>
        <dbReference type="ARBA" id="ARBA00023242"/>
    </source>
</evidence>
<evidence type="ECO:0000256" key="3">
    <source>
        <dbReference type="ARBA" id="ARBA00022723"/>
    </source>
</evidence>
<organism evidence="8 9">
    <name type="scientific">Trichobilharzia regenti</name>
    <name type="common">Nasal bird schistosome</name>
    <dbReference type="NCBI Taxonomy" id="157069"/>
    <lineage>
        <taxon>Eukaryota</taxon>
        <taxon>Metazoa</taxon>
        <taxon>Spiralia</taxon>
        <taxon>Lophotrochozoa</taxon>
        <taxon>Platyhelminthes</taxon>
        <taxon>Trematoda</taxon>
        <taxon>Digenea</taxon>
        <taxon>Strigeidida</taxon>
        <taxon>Schistosomatoidea</taxon>
        <taxon>Schistosomatidae</taxon>
        <taxon>Trichobilharzia</taxon>
    </lineage>
</organism>
<evidence type="ECO:0000259" key="7">
    <source>
        <dbReference type="SMART" id="SM01168"/>
    </source>
</evidence>
<dbReference type="GO" id="GO:0008270">
    <property type="term" value="F:zinc ion binding"/>
    <property type="evidence" value="ECO:0007669"/>
    <property type="project" value="TreeGrafter"/>
</dbReference>
<evidence type="ECO:0000256" key="1">
    <source>
        <dbReference type="ARBA" id="ARBA00004123"/>
    </source>
</evidence>
<dbReference type="SUPFAM" id="SSF117856">
    <property type="entry name" value="AF0104/ALDC/Ptd012-like"/>
    <property type="match status" value="1"/>
</dbReference>
<protein>
    <recommendedName>
        <fullName evidence="7">DUF1907 domain-containing protein</fullName>
    </recommendedName>
</protein>
<dbReference type="GO" id="GO:0016788">
    <property type="term" value="F:hydrolase activity, acting on ester bonds"/>
    <property type="evidence" value="ECO:0007669"/>
    <property type="project" value="TreeGrafter"/>
</dbReference>
<proteinExistence type="predicted"/>
<feature type="domain" description="DUF1907" evidence="7">
    <location>
        <begin position="8"/>
        <end position="284"/>
    </location>
</feature>
<dbReference type="CDD" id="cd17298">
    <property type="entry name" value="DUF1907"/>
    <property type="match status" value="1"/>
</dbReference>
<evidence type="ECO:0000313" key="8">
    <source>
        <dbReference type="Proteomes" id="UP000050795"/>
    </source>
</evidence>
<dbReference type="WBParaSite" id="TREG1_130480.1">
    <property type="protein sequence ID" value="TREG1_130480.1"/>
    <property type="gene ID" value="TREG1_130480"/>
</dbReference>